<dbReference type="PANTHER" id="PTHR33606:SF3">
    <property type="entry name" value="PROTEIN YCII"/>
    <property type="match status" value="1"/>
</dbReference>
<dbReference type="InterPro" id="IPR051807">
    <property type="entry name" value="Sec-metab_biosynth-assoc"/>
</dbReference>
<protein>
    <recommendedName>
        <fullName evidence="1">YCII-related domain-containing protein</fullName>
    </recommendedName>
</protein>
<dbReference type="InterPro" id="IPR005545">
    <property type="entry name" value="YCII"/>
</dbReference>
<gene>
    <name evidence="2" type="ORF">P43SY_004384</name>
</gene>
<dbReference type="Gene3D" id="3.30.70.1060">
    <property type="entry name" value="Dimeric alpha+beta barrel"/>
    <property type="match status" value="1"/>
</dbReference>
<dbReference type="Pfam" id="PF03795">
    <property type="entry name" value="YCII"/>
    <property type="match status" value="1"/>
</dbReference>
<proteinExistence type="predicted"/>
<keyword evidence="3" id="KW-1185">Reference proteome</keyword>
<evidence type="ECO:0000313" key="3">
    <source>
        <dbReference type="Proteomes" id="UP001209570"/>
    </source>
</evidence>
<feature type="domain" description="YCII-related" evidence="1">
    <location>
        <begin position="11"/>
        <end position="92"/>
    </location>
</feature>
<dbReference type="Proteomes" id="UP001209570">
    <property type="component" value="Unassembled WGS sequence"/>
</dbReference>
<reference evidence="2" key="1">
    <citation type="submission" date="2021-12" db="EMBL/GenBank/DDBJ databases">
        <title>Prjna785345.</title>
        <authorList>
            <person name="Rujirawat T."/>
            <person name="Krajaejun T."/>
        </authorList>
    </citation>
    <scope>NUCLEOTIDE SEQUENCE</scope>
    <source>
        <strain evidence="2">Pi057C3</strain>
    </source>
</reference>
<comment type="caution">
    <text evidence="2">The sequence shown here is derived from an EMBL/GenBank/DDBJ whole genome shotgun (WGS) entry which is preliminary data.</text>
</comment>
<evidence type="ECO:0000313" key="2">
    <source>
        <dbReference type="EMBL" id="KAJ0408226.1"/>
    </source>
</evidence>
<organism evidence="2 3">
    <name type="scientific">Pythium insidiosum</name>
    <name type="common">Pythiosis disease agent</name>
    <dbReference type="NCBI Taxonomy" id="114742"/>
    <lineage>
        <taxon>Eukaryota</taxon>
        <taxon>Sar</taxon>
        <taxon>Stramenopiles</taxon>
        <taxon>Oomycota</taxon>
        <taxon>Peronosporomycetes</taxon>
        <taxon>Pythiales</taxon>
        <taxon>Pythiaceae</taxon>
        <taxon>Pythium</taxon>
    </lineage>
</organism>
<evidence type="ECO:0000259" key="1">
    <source>
        <dbReference type="Pfam" id="PF03795"/>
    </source>
</evidence>
<name>A0AAD5M8B3_PYTIN</name>
<dbReference type="EMBL" id="JAKCXM010000013">
    <property type="protein sequence ID" value="KAJ0408226.1"/>
    <property type="molecule type" value="Genomic_DNA"/>
</dbReference>
<accession>A0AAD5M8B3</accession>
<dbReference type="InterPro" id="IPR011008">
    <property type="entry name" value="Dimeric_a/b-barrel"/>
</dbReference>
<dbReference type="SUPFAM" id="SSF54909">
    <property type="entry name" value="Dimeric alpha+beta barrel"/>
    <property type="match status" value="1"/>
</dbReference>
<dbReference type="AlphaFoldDB" id="A0AAD5M8B3"/>
<dbReference type="PANTHER" id="PTHR33606">
    <property type="entry name" value="PROTEIN YCII"/>
    <property type="match status" value="1"/>
</dbReference>
<sequence>MATASSDKKYYILRYEYVPDILEKRGPFRAQHLENALALKAQGKIVMGGALAEPAEAIIVFHTSEKSEIEEFVKKDPYVQNKLVTAHSIREWMVAI</sequence>